<evidence type="ECO:0000259" key="3">
    <source>
        <dbReference type="PROSITE" id="PS50056"/>
    </source>
</evidence>
<proteinExistence type="inferred from homology"/>
<dbReference type="SMART" id="SM00404">
    <property type="entry name" value="PTPc_motif"/>
    <property type="match status" value="1"/>
</dbReference>
<evidence type="ECO:0000256" key="1">
    <source>
        <dbReference type="ARBA" id="ARBA00009649"/>
    </source>
</evidence>
<comment type="caution">
    <text evidence="4">The sequence shown here is derived from an EMBL/GenBank/DDBJ whole genome shotgun (WGS) entry which is preliminary data.</text>
</comment>
<dbReference type="PROSITE" id="PS50055">
    <property type="entry name" value="TYR_PHOSPHATASE_PTP"/>
    <property type="match status" value="1"/>
</dbReference>
<dbReference type="Proteomes" id="UP000306584">
    <property type="component" value="Unassembled WGS sequence"/>
</dbReference>
<dbReference type="PROSITE" id="PS00383">
    <property type="entry name" value="TYR_PHOSPHATASE_1"/>
    <property type="match status" value="1"/>
</dbReference>
<dbReference type="SMART" id="SM00194">
    <property type="entry name" value="PTPc"/>
    <property type="match status" value="1"/>
</dbReference>
<name>A0A4S9LHU9_AURPU</name>
<organism evidence="4 5">
    <name type="scientific">Aureobasidium pullulans</name>
    <name type="common">Black yeast</name>
    <name type="synonym">Pullularia pullulans</name>
    <dbReference type="NCBI Taxonomy" id="5580"/>
    <lineage>
        <taxon>Eukaryota</taxon>
        <taxon>Fungi</taxon>
        <taxon>Dikarya</taxon>
        <taxon>Ascomycota</taxon>
        <taxon>Pezizomycotina</taxon>
        <taxon>Dothideomycetes</taxon>
        <taxon>Dothideomycetidae</taxon>
        <taxon>Dothideales</taxon>
        <taxon>Saccotheciaceae</taxon>
        <taxon>Aureobasidium</taxon>
    </lineage>
</organism>
<dbReference type="InterPro" id="IPR003595">
    <property type="entry name" value="Tyr_Pase_cat"/>
</dbReference>
<protein>
    <submittedName>
        <fullName evidence="4">Uncharacterized protein</fullName>
    </submittedName>
</protein>
<gene>
    <name evidence="4" type="ORF">D6D01_03660</name>
</gene>
<dbReference type="AlphaFoldDB" id="A0A4S9LHU9"/>
<dbReference type="CDD" id="cd18533">
    <property type="entry name" value="PTP_fungal"/>
    <property type="match status" value="1"/>
</dbReference>
<dbReference type="InterPro" id="IPR029021">
    <property type="entry name" value="Prot-tyrosine_phosphatase-like"/>
</dbReference>
<evidence type="ECO:0000313" key="4">
    <source>
        <dbReference type="EMBL" id="THY29106.1"/>
    </source>
</evidence>
<reference evidence="4 5" key="1">
    <citation type="submission" date="2018-10" db="EMBL/GenBank/DDBJ databases">
        <title>Fifty Aureobasidium pullulans genomes reveal a recombining polyextremotolerant generalist.</title>
        <authorList>
            <person name="Gostincar C."/>
            <person name="Turk M."/>
            <person name="Zajc J."/>
            <person name="Gunde-Cimerman N."/>
        </authorList>
    </citation>
    <scope>NUCLEOTIDE SEQUENCE [LARGE SCALE GENOMIC DNA]</scope>
    <source>
        <strain evidence="4 5">EXF-6604</strain>
    </source>
</reference>
<sequence length="415" mass="47114">MHEGASRMPALFGLVVELPPPVKLAHPRSPRRIRLLEKQQKFLERRSASIRRAMATRSASTQSLSSEMPSALPQFLRQDRSTLIHNFNYLENDQRDRLSEQHDNPEQESEWARLTGNDIAIRNRYINVEPFANNRIKLAVAEGYNDYINASPIALGPRRYIATQGPKNTSTSQFYRMLAQETGSNTPAVVVMLTQTHEAGREKCFKYFPDDPEIPLELHPDPEIDDGFEGKVELLSVEEDSISRCAIRHLNLRYKSAKAAEDQDDGEDWKEKEIYHLLFVGWPDFSVPEGENRNAMLKLITRSADLSKPPNVPTSAEFPPALEPTSEPLASPRIIHCSAGVGRSGTFIALDFLLAHLERGNLDSVPDDVDPIFDTVNAMRRQRMMMVQSEAQFLFLYDVMRLAWLEHHRAADAEP</sequence>
<dbReference type="Pfam" id="PF00102">
    <property type="entry name" value="Y_phosphatase"/>
    <property type="match status" value="1"/>
</dbReference>
<evidence type="ECO:0000259" key="2">
    <source>
        <dbReference type="PROSITE" id="PS50055"/>
    </source>
</evidence>
<dbReference type="SUPFAM" id="SSF52799">
    <property type="entry name" value="(Phosphotyrosine protein) phosphatases II"/>
    <property type="match status" value="1"/>
</dbReference>
<feature type="domain" description="Tyrosine-protein phosphatase" evidence="2">
    <location>
        <begin position="122"/>
        <end position="403"/>
    </location>
</feature>
<dbReference type="InterPro" id="IPR000387">
    <property type="entry name" value="Tyr_Pase_dom"/>
</dbReference>
<dbReference type="Gene3D" id="3.90.190.10">
    <property type="entry name" value="Protein tyrosine phosphatase superfamily"/>
    <property type="match status" value="1"/>
</dbReference>
<dbReference type="InterPro" id="IPR016130">
    <property type="entry name" value="Tyr_Pase_AS"/>
</dbReference>
<dbReference type="EMBL" id="QZBD01000106">
    <property type="protein sequence ID" value="THY29106.1"/>
    <property type="molecule type" value="Genomic_DNA"/>
</dbReference>
<dbReference type="GO" id="GO:0004725">
    <property type="term" value="F:protein tyrosine phosphatase activity"/>
    <property type="evidence" value="ECO:0007669"/>
    <property type="project" value="InterPro"/>
</dbReference>
<dbReference type="InterPro" id="IPR050348">
    <property type="entry name" value="Protein-Tyr_Phosphatase"/>
</dbReference>
<dbReference type="PANTHER" id="PTHR19134">
    <property type="entry name" value="RECEPTOR-TYPE TYROSINE-PROTEIN PHOSPHATASE"/>
    <property type="match status" value="1"/>
</dbReference>
<dbReference type="InterPro" id="IPR000242">
    <property type="entry name" value="PTP_cat"/>
</dbReference>
<dbReference type="PANTHER" id="PTHR19134:SF449">
    <property type="entry name" value="TYROSINE-PROTEIN PHOSPHATASE 1"/>
    <property type="match status" value="1"/>
</dbReference>
<evidence type="ECO:0000313" key="5">
    <source>
        <dbReference type="Proteomes" id="UP000306584"/>
    </source>
</evidence>
<comment type="similarity">
    <text evidence="1">Belongs to the protein-tyrosine phosphatase family. Non-receptor class subfamily.</text>
</comment>
<dbReference type="PRINTS" id="PR00700">
    <property type="entry name" value="PRTYPHPHTASE"/>
</dbReference>
<dbReference type="PROSITE" id="PS50056">
    <property type="entry name" value="TYR_PHOSPHATASE_2"/>
    <property type="match status" value="1"/>
</dbReference>
<accession>A0A4S9LHU9</accession>
<feature type="domain" description="Tyrosine specific protein phosphatases" evidence="3">
    <location>
        <begin position="334"/>
        <end position="394"/>
    </location>
</feature>